<dbReference type="InterPro" id="IPR027417">
    <property type="entry name" value="P-loop_NTPase"/>
</dbReference>
<feature type="domain" description="Amine oxidase" evidence="2">
    <location>
        <begin position="158"/>
        <end position="498"/>
    </location>
</feature>
<protein>
    <recommendedName>
        <fullName evidence="2">Amine oxidase domain-containing protein</fullName>
    </recommendedName>
</protein>
<feature type="region of interest" description="Disordered" evidence="1">
    <location>
        <begin position="302"/>
        <end position="322"/>
    </location>
</feature>
<dbReference type="EMBL" id="JALLAZ020001600">
    <property type="protein sequence ID" value="KAL3771611.1"/>
    <property type="molecule type" value="Genomic_DNA"/>
</dbReference>
<evidence type="ECO:0000313" key="4">
    <source>
        <dbReference type="Proteomes" id="UP001530315"/>
    </source>
</evidence>
<dbReference type="Proteomes" id="UP001530315">
    <property type="component" value="Unassembled WGS sequence"/>
</dbReference>
<reference evidence="3 4" key="1">
    <citation type="submission" date="2024-10" db="EMBL/GenBank/DDBJ databases">
        <title>Updated reference genomes for cyclostephanoid diatoms.</title>
        <authorList>
            <person name="Roberts W.R."/>
            <person name="Alverson A.J."/>
        </authorList>
    </citation>
    <scope>NUCLEOTIDE SEQUENCE [LARGE SCALE GENOMIC DNA]</scope>
    <source>
        <strain evidence="3 4">AJA276-08</strain>
    </source>
</reference>
<gene>
    <name evidence="3" type="ORF">ACHAW5_006638</name>
</gene>
<dbReference type="AlphaFoldDB" id="A0ABD3N9C4"/>
<name>A0ABD3N9C4_9STRA</name>
<evidence type="ECO:0000259" key="2">
    <source>
        <dbReference type="Pfam" id="PF01593"/>
    </source>
</evidence>
<dbReference type="Gene3D" id="3.40.50.300">
    <property type="entry name" value="P-loop containing nucleotide triphosphate hydrolases"/>
    <property type="match status" value="1"/>
</dbReference>
<comment type="caution">
    <text evidence="3">The sequence shown here is derived from an EMBL/GenBank/DDBJ whole genome shotgun (WGS) entry which is preliminary data.</text>
</comment>
<dbReference type="PANTHER" id="PTHR42841">
    <property type="entry name" value="AMINE OXIDASE"/>
    <property type="match status" value="1"/>
</dbReference>
<dbReference type="Pfam" id="PF01593">
    <property type="entry name" value="Amino_oxidase"/>
    <property type="match status" value="1"/>
</dbReference>
<dbReference type="SUPFAM" id="SSF51905">
    <property type="entry name" value="FAD/NAD(P)-binding domain"/>
    <property type="match status" value="1"/>
</dbReference>
<organism evidence="3 4">
    <name type="scientific">Stephanodiscus triporus</name>
    <dbReference type="NCBI Taxonomy" id="2934178"/>
    <lineage>
        <taxon>Eukaryota</taxon>
        <taxon>Sar</taxon>
        <taxon>Stramenopiles</taxon>
        <taxon>Ochrophyta</taxon>
        <taxon>Bacillariophyta</taxon>
        <taxon>Coscinodiscophyceae</taxon>
        <taxon>Thalassiosirophycidae</taxon>
        <taxon>Stephanodiscales</taxon>
        <taxon>Stephanodiscaceae</taxon>
        <taxon>Stephanodiscus</taxon>
    </lineage>
</organism>
<dbReference type="InterPro" id="IPR036188">
    <property type="entry name" value="FAD/NAD-bd_sf"/>
</dbReference>
<accession>A0ABD3N9C4</accession>
<keyword evidence="4" id="KW-1185">Reference proteome</keyword>
<evidence type="ECO:0000313" key="3">
    <source>
        <dbReference type="EMBL" id="KAL3771611.1"/>
    </source>
</evidence>
<sequence>MSTVESVKWFSLVTVELENRGRPDLVLAVCGNKSDLHEDRLVDRRAGRNARGGGAVYAETSARTGAASRGCSWTSARRRCRRERSSGAECGGRRIADLGKPGRTVKRVLLDALASLFSPICGPVDKLRLAPLFLTVLTKSVEGLFDMDETDARTCLRETYGFSEEFINAFFVPFVEGIYLAPLEDVSSRMLHFVMKMFAGRSASLPRDGMRTVVDQLGKRATDLGVDVRYESRAVSIAAEEEEVGGGGGGGGGGDAGGRGYVVEVKSRAAGKRAVRARCVVIATDVDAARGLLLGGEDANGLLGEGRTEGSSPSRREDEELPPRRSVGCVYYGFESPAPILDPVLILNSEGGRDASRRNTREYPINNVCFPSRVQGGYAPRSHELCSVLILENALNEHGRDVDSIDRSVRTQLATWFPEYARDIVDGSRWIRKGAYVIDEAQPANYRRDRGGAGCANVHGGRDCSTFRGVSLPGGVFVCGDHMATATLNGALESGVNAGDAAARVIVGTRMTGCLQT</sequence>
<proteinExistence type="predicted"/>
<evidence type="ECO:0000256" key="1">
    <source>
        <dbReference type="SAM" id="MobiDB-lite"/>
    </source>
</evidence>
<dbReference type="InterPro" id="IPR002937">
    <property type="entry name" value="Amino_oxidase"/>
</dbReference>